<dbReference type="Gene3D" id="2.130.10.10">
    <property type="entry name" value="YVTN repeat-like/Quinoprotein amine dehydrogenase"/>
    <property type="match status" value="1"/>
</dbReference>
<gene>
    <name evidence="3" type="ordered locus">A2cp1_2314</name>
</gene>
<organism evidence="3 4">
    <name type="scientific">Anaeromyxobacter dehalogenans (strain ATCC BAA-258 / DSM 21875 / 2CP-1)</name>
    <dbReference type="NCBI Taxonomy" id="455488"/>
    <lineage>
        <taxon>Bacteria</taxon>
        <taxon>Pseudomonadati</taxon>
        <taxon>Myxococcota</taxon>
        <taxon>Myxococcia</taxon>
        <taxon>Myxococcales</taxon>
        <taxon>Cystobacterineae</taxon>
        <taxon>Anaeromyxobacteraceae</taxon>
        <taxon>Anaeromyxobacter</taxon>
    </lineage>
</organism>
<dbReference type="Pfam" id="PF13360">
    <property type="entry name" value="PQQ_2"/>
    <property type="match status" value="1"/>
</dbReference>
<feature type="region of interest" description="Disordered" evidence="1">
    <location>
        <begin position="157"/>
        <end position="185"/>
    </location>
</feature>
<dbReference type="SUPFAM" id="SSF50998">
    <property type="entry name" value="Quinoprotein alcohol dehydrogenase-like"/>
    <property type="match status" value="1"/>
</dbReference>
<dbReference type="InterPro" id="IPR015943">
    <property type="entry name" value="WD40/YVTN_repeat-like_dom_sf"/>
</dbReference>
<dbReference type="InterPro" id="IPR011047">
    <property type="entry name" value="Quinoprotein_ADH-like_sf"/>
</dbReference>
<sequence length="744" mass="74548">MIRIRTGTSWRLDPDLSAALRRAAGPARTAATRAIVDALAIEVDGIDIAGGRAEGPLLPSLEALLRAVARVVGGAPHAAVAFHEGALELVLRRRGASALLTLVSLARPSGVLARDVEVDLDALAAAALEAAAELCRELAEAAPSAARDASRLRAAARDLRRTEAAPAPGPRPPVRARRPGPTPRPGRVACTVELADDEGVLLAYPGGRPDLGSLLAPGTVRVLAEDGAELLALHGFPFLALRDLVAAAGAIVGAVRRREAALEVPLSRAGRAPARTLELDLAGGRVRAGGVARPAPPLALARAVAEAALDLCRLARARNPRQSENAYLAELEAAAAERLAQVEELAGGDLSAGASAGEARARGPAGAAGAPLGPGRLRRLSFRRAWSVDVGAPAGPGLWNAGALTVAAGAEAVVAVDRARGEVAWRAAGGLRVAPLPGAALVFRPGRLEALALRTGRLRWGRTPPGADPDGAVALAGGPVVLVEPGALTGLEAATGRTLWRLELPGRPRLRAAAFGGVAVAASDAGFVYAVDAAGRLAWRVRAPGAPCCAPSSGAGACLVLAEAGAGTALLALDPSTGARRWEAPLDLVPAGPPIAWGPRLAVVGTVGGDPAVTALRGDGSADWTDAPPLAGAPAAAAAGPLLALRDAAGALVALGRDGAVRWSRAAPPGHLPPGAAAPAVARGTLLVPGEGIACLSLRSGEPVGAIAAVAPARLTVDGALRVAAMDLDGLTTGFRLATHLSVV</sequence>
<dbReference type="HOGENOM" id="CLU_022008_0_0_7"/>
<keyword evidence="4" id="KW-1185">Reference proteome</keyword>
<dbReference type="EMBL" id="CP001359">
    <property type="protein sequence ID" value="ACL65652.1"/>
    <property type="molecule type" value="Genomic_DNA"/>
</dbReference>
<dbReference type="Proteomes" id="UP000007089">
    <property type="component" value="Chromosome"/>
</dbReference>
<dbReference type="PANTHER" id="PTHR34512">
    <property type="entry name" value="CELL SURFACE PROTEIN"/>
    <property type="match status" value="1"/>
</dbReference>
<dbReference type="SMART" id="SM00564">
    <property type="entry name" value="PQQ"/>
    <property type="match status" value="3"/>
</dbReference>
<dbReference type="RefSeq" id="WP_012633486.1">
    <property type="nucleotide sequence ID" value="NC_011891.1"/>
</dbReference>
<feature type="domain" description="Pyrrolo-quinoline quinone repeat" evidence="2">
    <location>
        <begin position="446"/>
        <end position="586"/>
    </location>
</feature>
<evidence type="ECO:0000259" key="2">
    <source>
        <dbReference type="Pfam" id="PF13360"/>
    </source>
</evidence>
<dbReference type="InterPro" id="IPR002372">
    <property type="entry name" value="PQQ_rpt_dom"/>
</dbReference>
<evidence type="ECO:0000256" key="1">
    <source>
        <dbReference type="SAM" id="MobiDB-lite"/>
    </source>
</evidence>
<proteinExistence type="predicted"/>
<dbReference type="KEGG" id="acp:A2cp1_2314"/>
<name>B8JAD3_ANAD2</name>
<accession>B8JAD3</accession>
<dbReference type="AlphaFoldDB" id="B8JAD3"/>
<reference evidence="3" key="1">
    <citation type="submission" date="2009-01" db="EMBL/GenBank/DDBJ databases">
        <title>Complete sequence of Anaeromyxobacter dehalogenans 2CP-1.</title>
        <authorList>
            <consortium name="US DOE Joint Genome Institute"/>
            <person name="Lucas S."/>
            <person name="Copeland A."/>
            <person name="Lapidus A."/>
            <person name="Glavina del Rio T."/>
            <person name="Dalin E."/>
            <person name="Tice H."/>
            <person name="Bruce D."/>
            <person name="Goodwin L."/>
            <person name="Pitluck S."/>
            <person name="Saunders E."/>
            <person name="Brettin T."/>
            <person name="Detter J.C."/>
            <person name="Han C."/>
            <person name="Larimer F."/>
            <person name="Land M."/>
            <person name="Hauser L."/>
            <person name="Kyrpides N."/>
            <person name="Ovchinnikova G."/>
            <person name="Beliaev A.S."/>
            <person name="Richardson P."/>
        </authorList>
    </citation>
    <scope>NUCLEOTIDE SEQUENCE</scope>
    <source>
        <strain evidence="3">2CP-1</strain>
    </source>
</reference>
<dbReference type="PANTHER" id="PTHR34512:SF30">
    <property type="entry name" value="OUTER MEMBRANE PROTEIN ASSEMBLY FACTOR BAMB"/>
    <property type="match status" value="1"/>
</dbReference>
<evidence type="ECO:0000313" key="3">
    <source>
        <dbReference type="EMBL" id="ACL65652.1"/>
    </source>
</evidence>
<protein>
    <submittedName>
        <fullName evidence="3">Pyrrolo-quinoline quinone</fullName>
    </submittedName>
</protein>
<evidence type="ECO:0000313" key="4">
    <source>
        <dbReference type="Proteomes" id="UP000007089"/>
    </source>
</evidence>
<dbReference type="InterPro" id="IPR018391">
    <property type="entry name" value="PQQ_b-propeller_rpt"/>
</dbReference>